<evidence type="ECO:0000313" key="3">
    <source>
        <dbReference type="Proteomes" id="UP000190669"/>
    </source>
</evidence>
<organism evidence="2 3">
    <name type="scientific">Chryseobacterium balustinum</name>
    <dbReference type="NCBI Taxonomy" id="246"/>
    <lineage>
        <taxon>Bacteria</taxon>
        <taxon>Pseudomonadati</taxon>
        <taxon>Bacteroidota</taxon>
        <taxon>Flavobacteriia</taxon>
        <taxon>Flavobacteriales</taxon>
        <taxon>Weeksellaceae</taxon>
        <taxon>Chryseobacterium group</taxon>
        <taxon>Chryseobacterium</taxon>
    </lineage>
</organism>
<accession>A0ABY1LED2</accession>
<gene>
    <name evidence="2" type="ORF">SAMN05421800_11547</name>
</gene>
<reference evidence="2 3" key="1">
    <citation type="submission" date="2017-02" db="EMBL/GenBank/DDBJ databases">
        <authorList>
            <person name="Varghese N."/>
            <person name="Submissions S."/>
        </authorList>
    </citation>
    <scope>NUCLEOTIDE SEQUENCE [LARGE SCALE GENOMIC DNA]</scope>
    <source>
        <strain evidence="2 3">DSM 16775</strain>
    </source>
</reference>
<dbReference type="Pfam" id="PF10686">
    <property type="entry name" value="YAcAr"/>
    <property type="match status" value="1"/>
</dbReference>
<protein>
    <recommendedName>
        <fullName evidence="1">YspA cpYpsA-related SLOG domain-containing protein</fullName>
    </recommendedName>
</protein>
<sequence length="116" mass="13046">MNIAIVGGRDFDDYDLLKKTLNNFIENKSFLNAIVSGGAKGADTLAEKYAAELQVDMIIYKPNHKKHGRLAALHRNTEIIETSDIVFAFWNGKSRGTLDSITKAKNLEKKLFIINY</sequence>
<dbReference type="RefSeq" id="WP_079466077.1">
    <property type="nucleotide sequence ID" value="NZ_CP033935.1"/>
</dbReference>
<name>A0ABY1LED2_9FLAO</name>
<dbReference type="EMBL" id="FUZE01000015">
    <property type="protein sequence ID" value="SKB93886.1"/>
    <property type="molecule type" value="Genomic_DNA"/>
</dbReference>
<feature type="domain" description="YspA cpYpsA-related SLOG" evidence="1">
    <location>
        <begin position="1"/>
        <end position="67"/>
    </location>
</feature>
<dbReference type="InterPro" id="IPR019627">
    <property type="entry name" value="YAcAr"/>
</dbReference>
<comment type="caution">
    <text evidence="2">The sequence shown here is derived from an EMBL/GenBank/DDBJ whole genome shotgun (WGS) entry which is preliminary data.</text>
</comment>
<dbReference type="Gene3D" id="3.40.50.450">
    <property type="match status" value="1"/>
</dbReference>
<proteinExistence type="predicted"/>
<dbReference type="SUPFAM" id="SSF102405">
    <property type="entry name" value="MCP/YpsA-like"/>
    <property type="match status" value="1"/>
</dbReference>
<dbReference type="Proteomes" id="UP000190669">
    <property type="component" value="Unassembled WGS sequence"/>
</dbReference>
<evidence type="ECO:0000259" key="1">
    <source>
        <dbReference type="Pfam" id="PF10686"/>
    </source>
</evidence>
<evidence type="ECO:0000313" key="2">
    <source>
        <dbReference type="EMBL" id="SKB93886.1"/>
    </source>
</evidence>
<keyword evidence="3" id="KW-1185">Reference proteome</keyword>